<dbReference type="HAMAP" id="MF_01201">
    <property type="entry name" value="Ala_racemase"/>
    <property type="match status" value="1"/>
</dbReference>
<dbReference type="EMBL" id="CACRSL010000003">
    <property type="protein sequence ID" value="VYT08417.1"/>
    <property type="molecule type" value="Genomic_DNA"/>
</dbReference>
<dbReference type="AlphaFoldDB" id="A0A6N2TST1"/>
<evidence type="ECO:0000256" key="5">
    <source>
        <dbReference type="PIRSR" id="PIRSR600821-50"/>
    </source>
</evidence>
<dbReference type="InterPro" id="IPR011079">
    <property type="entry name" value="Ala_racemase_C"/>
</dbReference>
<dbReference type="SMART" id="SM01005">
    <property type="entry name" value="Ala_racemase_C"/>
    <property type="match status" value="1"/>
</dbReference>
<keyword evidence="3 4" id="KW-0413">Isomerase</keyword>
<accession>A0A6N2TST1</accession>
<dbReference type="PANTHER" id="PTHR30511:SF0">
    <property type="entry name" value="ALANINE RACEMASE, CATABOLIC-RELATED"/>
    <property type="match status" value="1"/>
</dbReference>
<dbReference type="Pfam" id="PF01168">
    <property type="entry name" value="Ala_racemase_N"/>
    <property type="match status" value="1"/>
</dbReference>
<evidence type="ECO:0000256" key="2">
    <source>
        <dbReference type="ARBA" id="ARBA00022898"/>
    </source>
</evidence>
<dbReference type="GO" id="GO:0005829">
    <property type="term" value="C:cytosol"/>
    <property type="evidence" value="ECO:0007669"/>
    <property type="project" value="TreeGrafter"/>
</dbReference>
<comment type="catalytic activity">
    <reaction evidence="4">
        <text>L-alanine = D-alanine</text>
        <dbReference type="Rhea" id="RHEA:20249"/>
        <dbReference type="ChEBI" id="CHEBI:57416"/>
        <dbReference type="ChEBI" id="CHEBI:57972"/>
        <dbReference type="EC" id="5.1.1.1"/>
    </reaction>
</comment>
<comment type="similarity">
    <text evidence="4">Belongs to the alanine racemase family.</text>
</comment>
<evidence type="ECO:0000256" key="6">
    <source>
        <dbReference type="PIRSR" id="PIRSR600821-52"/>
    </source>
</evidence>
<dbReference type="FunFam" id="3.20.20.10:FF:000002">
    <property type="entry name" value="Alanine racemase"/>
    <property type="match status" value="1"/>
</dbReference>
<sequence>MEGTNLNYIERTWAEINLDNMIESARIVREELLPDCKWMVVLKSNGYGHGAATMAPILERECGADWFAVACLAEAIELRQAGVEKPILILGLTQPEYAGLLLKYDLTQTIGDLDYAKALSAQAVKAGGTVNCHIKINTGMNRLGFNSTDDPEETLAELEKIVEALGLPNLTCDALYSHLYNSTVYDDAGREECYGQYNRFIKMRYLLKQRGYTFPNCHICNSGGVINYPEMKLDMCRTGSLVCGVQPGEMQLRYPAFRHVLELKTRVALLREVKKGECVGYSSNFIAGVDMKVAVVSCGYTDGYMRCNSNRGMVLIRGRRCRVIGNICMDMMMVDVSDIPDVEVGDIVTVYGRDGEEYIPCAEAAEIAGTIEPEITTVIGRRVPRVYLRGGKVVKVDDYLLGGRF</sequence>
<feature type="domain" description="Alanine racemase C-terminal" evidence="7">
    <location>
        <begin position="260"/>
        <end position="388"/>
    </location>
</feature>
<comment type="function">
    <text evidence="4">Catalyzes the interconversion of L-alanine and D-alanine. May also act on other amino acids.</text>
</comment>
<evidence type="ECO:0000313" key="8">
    <source>
        <dbReference type="EMBL" id="VYT08417.1"/>
    </source>
</evidence>
<reference evidence="8" key="1">
    <citation type="submission" date="2019-11" db="EMBL/GenBank/DDBJ databases">
        <authorList>
            <person name="Feng L."/>
        </authorList>
    </citation>
    <scope>NUCLEOTIDE SEQUENCE</scope>
    <source>
        <strain evidence="8">AundefinedLFYP135</strain>
    </source>
</reference>
<feature type="active site" description="Proton acceptor; specific for L-alanine" evidence="4">
    <location>
        <position position="281"/>
    </location>
</feature>
<feature type="binding site" evidence="4 6">
    <location>
        <position position="329"/>
    </location>
    <ligand>
        <name>substrate</name>
    </ligand>
</feature>
<dbReference type="InterPro" id="IPR029066">
    <property type="entry name" value="PLP-binding_barrel"/>
</dbReference>
<dbReference type="InterPro" id="IPR020622">
    <property type="entry name" value="Ala_racemase_pyridoxalP-BS"/>
</dbReference>
<dbReference type="CDD" id="cd00430">
    <property type="entry name" value="PLPDE_III_AR"/>
    <property type="match status" value="1"/>
</dbReference>
<evidence type="ECO:0000259" key="7">
    <source>
        <dbReference type="SMART" id="SM01005"/>
    </source>
</evidence>
<dbReference type="UniPathway" id="UPA00042">
    <property type="reaction ID" value="UER00497"/>
</dbReference>
<dbReference type="Gene3D" id="2.40.37.10">
    <property type="entry name" value="Lyase, Ornithine Decarboxylase, Chain A, domain 1"/>
    <property type="match status" value="1"/>
</dbReference>
<dbReference type="Gene3D" id="3.20.20.10">
    <property type="entry name" value="Alanine racemase"/>
    <property type="match status" value="1"/>
</dbReference>
<feature type="modified residue" description="N6-(pyridoxal phosphate)lysine" evidence="4 5">
    <location>
        <position position="43"/>
    </location>
</feature>
<protein>
    <recommendedName>
        <fullName evidence="4">Alanine racemase</fullName>
        <ecNumber evidence="4">5.1.1.1</ecNumber>
    </recommendedName>
</protein>
<evidence type="ECO:0000256" key="1">
    <source>
        <dbReference type="ARBA" id="ARBA00001933"/>
    </source>
</evidence>
<dbReference type="InterPro" id="IPR009006">
    <property type="entry name" value="Ala_racemase/Decarboxylase_C"/>
</dbReference>
<dbReference type="PRINTS" id="PR00992">
    <property type="entry name" value="ALARACEMASE"/>
</dbReference>
<dbReference type="SUPFAM" id="SSF51419">
    <property type="entry name" value="PLP-binding barrel"/>
    <property type="match status" value="1"/>
</dbReference>
<evidence type="ECO:0000256" key="4">
    <source>
        <dbReference type="HAMAP-Rule" id="MF_01201"/>
    </source>
</evidence>
<comment type="cofactor">
    <cofactor evidence="1 4 5">
        <name>pyridoxal 5'-phosphate</name>
        <dbReference type="ChEBI" id="CHEBI:597326"/>
    </cofactor>
</comment>
<dbReference type="InterPro" id="IPR000821">
    <property type="entry name" value="Ala_racemase"/>
</dbReference>
<organism evidence="8">
    <name type="scientific">uncultured Anaerotruncus sp</name>
    <dbReference type="NCBI Taxonomy" id="905011"/>
    <lineage>
        <taxon>Bacteria</taxon>
        <taxon>Bacillati</taxon>
        <taxon>Bacillota</taxon>
        <taxon>Clostridia</taxon>
        <taxon>Eubacteriales</taxon>
        <taxon>Oscillospiraceae</taxon>
        <taxon>Anaerotruncus</taxon>
        <taxon>environmental samples</taxon>
    </lineage>
</organism>
<dbReference type="InterPro" id="IPR001608">
    <property type="entry name" value="Ala_racemase_N"/>
</dbReference>
<comment type="pathway">
    <text evidence="4">Amino-acid biosynthesis; D-alanine biosynthesis; D-alanine from L-alanine: step 1/1.</text>
</comment>
<dbReference type="GO" id="GO:0030632">
    <property type="term" value="P:D-alanine biosynthetic process"/>
    <property type="evidence" value="ECO:0007669"/>
    <property type="project" value="UniProtKB-UniRule"/>
</dbReference>
<dbReference type="Pfam" id="PF00842">
    <property type="entry name" value="Ala_racemase_C"/>
    <property type="match status" value="1"/>
</dbReference>
<dbReference type="SUPFAM" id="SSF50621">
    <property type="entry name" value="Alanine racemase C-terminal domain-like"/>
    <property type="match status" value="1"/>
</dbReference>
<dbReference type="GO" id="GO:0008784">
    <property type="term" value="F:alanine racemase activity"/>
    <property type="evidence" value="ECO:0007669"/>
    <property type="project" value="UniProtKB-UniRule"/>
</dbReference>
<dbReference type="GO" id="GO:0030170">
    <property type="term" value="F:pyridoxal phosphate binding"/>
    <property type="evidence" value="ECO:0007669"/>
    <property type="project" value="UniProtKB-UniRule"/>
</dbReference>
<dbReference type="NCBIfam" id="TIGR00492">
    <property type="entry name" value="alr"/>
    <property type="match status" value="1"/>
</dbReference>
<evidence type="ECO:0000256" key="3">
    <source>
        <dbReference type="ARBA" id="ARBA00023235"/>
    </source>
</evidence>
<dbReference type="EC" id="5.1.1.1" evidence="4"/>
<feature type="active site" description="Proton acceptor; specific for D-alanine" evidence="4">
    <location>
        <position position="43"/>
    </location>
</feature>
<name>A0A6N2TST1_9FIRM</name>
<dbReference type="PROSITE" id="PS00395">
    <property type="entry name" value="ALANINE_RACEMASE"/>
    <property type="match status" value="1"/>
</dbReference>
<feature type="binding site" evidence="4 6">
    <location>
        <position position="142"/>
    </location>
    <ligand>
        <name>substrate</name>
    </ligand>
</feature>
<dbReference type="PANTHER" id="PTHR30511">
    <property type="entry name" value="ALANINE RACEMASE"/>
    <property type="match status" value="1"/>
</dbReference>
<proteinExistence type="inferred from homology"/>
<keyword evidence="2 4" id="KW-0663">Pyridoxal phosphate</keyword>
<gene>
    <name evidence="8" type="primary">alr_1</name>
    <name evidence="8" type="ORF">AULFYP135_01575</name>
</gene>